<feature type="compositionally biased region" description="Acidic residues" evidence="1">
    <location>
        <begin position="137"/>
        <end position="154"/>
    </location>
</feature>
<dbReference type="AlphaFoldDB" id="A0A8S2VLS8"/>
<sequence length="160" mass="17904">IHTTAAIIITKSAIFKLIRKRSNEDKPTSDLKESSTVTTTIINNVEQIDSNTSQQIIKVVQHDDGGKRSAVESLRIFGAAGRNGEALTKKKQQSLLDVDRQSNPVRQKFVDHHLKNQQQLSTIIEEDENDTTTSNDSNEDTMSEEEDVQQDVAEDGIHYV</sequence>
<evidence type="ECO:0000256" key="1">
    <source>
        <dbReference type="SAM" id="MobiDB-lite"/>
    </source>
</evidence>
<evidence type="ECO:0000313" key="2">
    <source>
        <dbReference type="EMBL" id="CAF4400897.1"/>
    </source>
</evidence>
<name>A0A8S2VLS8_9BILA</name>
<proteinExistence type="predicted"/>
<feature type="non-terminal residue" evidence="2">
    <location>
        <position position="1"/>
    </location>
</feature>
<reference evidence="2" key="1">
    <citation type="submission" date="2021-02" db="EMBL/GenBank/DDBJ databases">
        <authorList>
            <person name="Nowell W R."/>
        </authorList>
    </citation>
    <scope>NUCLEOTIDE SEQUENCE</scope>
</reference>
<organism evidence="2 3">
    <name type="scientific">Didymodactylos carnosus</name>
    <dbReference type="NCBI Taxonomy" id="1234261"/>
    <lineage>
        <taxon>Eukaryota</taxon>
        <taxon>Metazoa</taxon>
        <taxon>Spiralia</taxon>
        <taxon>Gnathifera</taxon>
        <taxon>Rotifera</taxon>
        <taxon>Eurotatoria</taxon>
        <taxon>Bdelloidea</taxon>
        <taxon>Philodinida</taxon>
        <taxon>Philodinidae</taxon>
        <taxon>Didymodactylos</taxon>
    </lineage>
</organism>
<dbReference type="Proteomes" id="UP000682733">
    <property type="component" value="Unassembled WGS sequence"/>
</dbReference>
<feature type="region of interest" description="Disordered" evidence="1">
    <location>
        <begin position="119"/>
        <end position="160"/>
    </location>
</feature>
<comment type="caution">
    <text evidence="2">The sequence shown here is derived from an EMBL/GenBank/DDBJ whole genome shotgun (WGS) entry which is preliminary data.</text>
</comment>
<protein>
    <submittedName>
        <fullName evidence="2">Uncharacterized protein</fullName>
    </submittedName>
</protein>
<evidence type="ECO:0000313" key="3">
    <source>
        <dbReference type="Proteomes" id="UP000682733"/>
    </source>
</evidence>
<dbReference type="EMBL" id="CAJOBA010072794">
    <property type="protein sequence ID" value="CAF4400897.1"/>
    <property type="molecule type" value="Genomic_DNA"/>
</dbReference>
<gene>
    <name evidence="2" type="ORF">TMI583_LOCUS43498</name>
</gene>
<accession>A0A8S2VLS8</accession>